<keyword evidence="7" id="KW-1185">Reference proteome</keyword>
<dbReference type="InterPro" id="IPR056884">
    <property type="entry name" value="NPHP3-like_N"/>
</dbReference>
<organism evidence="6 7">
    <name type="scientific">Calocera cornea HHB12733</name>
    <dbReference type="NCBI Taxonomy" id="1353952"/>
    <lineage>
        <taxon>Eukaryota</taxon>
        <taxon>Fungi</taxon>
        <taxon>Dikarya</taxon>
        <taxon>Basidiomycota</taxon>
        <taxon>Agaricomycotina</taxon>
        <taxon>Dacrymycetes</taxon>
        <taxon>Dacrymycetales</taxon>
        <taxon>Dacrymycetaceae</taxon>
        <taxon>Calocera</taxon>
    </lineage>
</organism>
<dbReference type="PRINTS" id="PR00320">
    <property type="entry name" value="GPROTEINBRPT"/>
</dbReference>
<evidence type="ECO:0000313" key="6">
    <source>
        <dbReference type="EMBL" id="KZT54161.1"/>
    </source>
</evidence>
<feature type="region of interest" description="Disordered" evidence="4">
    <location>
        <begin position="1298"/>
        <end position="1333"/>
    </location>
</feature>
<feature type="region of interest" description="Disordered" evidence="4">
    <location>
        <begin position="1243"/>
        <end position="1267"/>
    </location>
</feature>
<dbReference type="Proteomes" id="UP000076842">
    <property type="component" value="Unassembled WGS sequence"/>
</dbReference>
<dbReference type="OrthoDB" id="163438at2759"/>
<reference evidence="6 7" key="1">
    <citation type="journal article" date="2016" name="Mol. Biol. Evol.">
        <title>Comparative Genomics of Early-Diverging Mushroom-Forming Fungi Provides Insights into the Origins of Lignocellulose Decay Capabilities.</title>
        <authorList>
            <person name="Nagy L.G."/>
            <person name="Riley R."/>
            <person name="Tritt A."/>
            <person name="Adam C."/>
            <person name="Daum C."/>
            <person name="Floudas D."/>
            <person name="Sun H."/>
            <person name="Yadav J.S."/>
            <person name="Pangilinan J."/>
            <person name="Larsson K.H."/>
            <person name="Matsuura K."/>
            <person name="Barry K."/>
            <person name="Labutti K."/>
            <person name="Kuo R."/>
            <person name="Ohm R.A."/>
            <person name="Bhattacharya S.S."/>
            <person name="Shirouzu T."/>
            <person name="Yoshinaga Y."/>
            <person name="Martin F.M."/>
            <person name="Grigoriev I.V."/>
            <person name="Hibbett D.S."/>
        </authorList>
    </citation>
    <scope>NUCLEOTIDE SEQUENCE [LARGE SCALE GENOMIC DNA]</scope>
    <source>
        <strain evidence="6 7">HHB12733</strain>
    </source>
</reference>
<feature type="domain" description="NACHT" evidence="5">
    <location>
        <begin position="401"/>
        <end position="546"/>
    </location>
</feature>
<dbReference type="SUPFAM" id="SSF50978">
    <property type="entry name" value="WD40 repeat-like"/>
    <property type="match status" value="1"/>
</dbReference>
<dbReference type="InParanoid" id="A0A165E5V4"/>
<dbReference type="PROSITE" id="PS50082">
    <property type="entry name" value="WD_REPEATS_2"/>
    <property type="match status" value="6"/>
</dbReference>
<dbReference type="InterPro" id="IPR019775">
    <property type="entry name" value="WD40_repeat_CS"/>
</dbReference>
<dbReference type="PROSITE" id="PS50294">
    <property type="entry name" value="WD_REPEATS_REGION"/>
    <property type="match status" value="6"/>
</dbReference>
<dbReference type="SMART" id="SM00320">
    <property type="entry name" value="WD40"/>
    <property type="match status" value="7"/>
</dbReference>
<keyword evidence="2" id="KW-0677">Repeat</keyword>
<dbReference type="CDD" id="cd00200">
    <property type="entry name" value="WD40"/>
    <property type="match status" value="1"/>
</dbReference>
<evidence type="ECO:0000256" key="4">
    <source>
        <dbReference type="SAM" id="MobiDB-lite"/>
    </source>
</evidence>
<dbReference type="InterPro" id="IPR036322">
    <property type="entry name" value="WD40_repeat_dom_sf"/>
</dbReference>
<evidence type="ECO:0000259" key="5">
    <source>
        <dbReference type="PROSITE" id="PS50837"/>
    </source>
</evidence>
<dbReference type="SUPFAM" id="SSF52540">
    <property type="entry name" value="P-loop containing nucleoside triphosphate hydrolases"/>
    <property type="match status" value="1"/>
</dbReference>
<dbReference type="PROSITE" id="PS00678">
    <property type="entry name" value="WD_REPEATS_1"/>
    <property type="match status" value="4"/>
</dbReference>
<name>A0A165E5V4_9BASI</name>
<protein>
    <recommendedName>
        <fullName evidence="5">NACHT domain-containing protein</fullName>
    </recommendedName>
</protein>
<evidence type="ECO:0000313" key="7">
    <source>
        <dbReference type="Proteomes" id="UP000076842"/>
    </source>
</evidence>
<dbReference type="Gene3D" id="3.40.50.300">
    <property type="entry name" value="P-loop containing nucleotide triphosphate hydrolases"/>
    <property type="match status" value="1"/>
</dbReference>
<feature type="compositionally biased region" description="Basic and acidic residues" evidence="4">
    <location>
        <begin position="1251"/>
        <end position="1261"/>
    </location>
</feature>
<feature type="compositionally biased region" description="Polar residues" evidence="4">
    <location>
        <begin position="1317"/>
        <end position="1333"/>
    </location>
</feature>
<feature type="repeat" description="WD" evidence="3">
    <location>
        <begin position="1209"/>
        <end position="1250"/>
    </location>
</feature>
<dbReference type="InterPro" id="IPR007111">
    <property type="entry name" value="NACHT_NTPase"/>
</dbReference>
<feature type="repeat" description="WD" evidence="3">
    <location>
        <begin position="1038"/>
        <end position="1079"/>
    </location>
</feature>
<dbReference type="InterPro" id="IPR015943">
    <property type="entry name" value="WD40/YVTN_repeat-like_dom_sf"/>
</dbReference>
<proteinExistence type="predicted"/>
<dbReference type="InterPro" id="IPR027417">
    <property type="entry name" value="P-loop_NTPase"/>
</dbReference>
<dbReference type="Pfam" id="PF24883">
    <property type="entry name" value="NPHP3_N"/>
    <property type="match status" value="1"/>
</dbReference>
<feature type="repeat" description="WD" evidence="3">
    <location>
        <begin position="1166"/>
        <end position="1207"/>
    </location>
</feature>
<dbReference type="PANTHER" id="PTHR19879:SF9">
    <property type="entry name" value="TRANSCRIPTION INITIATION FACTOR TFIID SUBUNIT 5"/>
    <property type="match status" value="1"/>
</dbReference>
<dbReference type="Gene3D" id="2.130.10.10">
    <property type="entry name" value="YVTN repeat-like/Quinoprotein amine dehydrogenase"/>
    <property type="match status" value="2"/>
</dbReference>
<dbReference type="Pfam" id="PF00400">
    <property type="entry name" value="WD40"/>
    <property type="match status" value="7"/>
</dbReference>
<dbReference type="PANTHER" id="PTHR19879">
    <property type="entry name" value="TRANSCRIPTION INITIATION FACTOR TFIID"/>
    <property type="match status" value="1"/>
</dbReference>
<dbReference type="PROSITE" id="PS50837">
    <property type="entry name" value="NACHT"/>
    <property type="match status" value="1"/>
</dbReference>
<dbReference type="EMBL" id="KV424020">
    <property type="protein sequence ID" value="KZT54161.1"/>
    <property type="molecule type" value="Genomic_DNA"/>
</dbReference>
<accession>A0A165E5V4</accession>
<dbReference type="InterPro" id="IPR020472">
    <property type="entry name" value="WD40_PAC1"/>
</dbReference>
<feature type="repeat" description="WD" evidence="3">
    <location>
        <begin position="1123"/>
        <end position="1164"/>
    </location>
</feature>
<evidence type="ECO:0000256" key="2">
    <source>
        <dbReference type="ARBA" id="ARBA00022737"/>
    </source>
</evidence>
<evidence type="ECO:0000256" key="1">
    <source>
        <dbReference type="ARBA" id="ARBA00022574"/>
    </source>
</evidence>
<keyword evidence="1 3" id="KW-0853">WD repeat</keyword>
<feature type="repeat" description="WD" evidence="3">
    <location>
        <begin position="952"/>
        <end position="993"/>
    </location>
</feature>
<dbReference type="STRING" id="1353952.A0A165E5V4"/>
<feature type="repeat" description="WD" evidence="3">
    <location>
        <begin position="995"/>
        <end position="1036"/>
    </location>
</feature>
<sequence length="1403" mass="153839">MSVDESTLSKATKCTYVLSGAIVGGLPNRALWKTKARYFIILSIDGDEVWRSGEMQTKGSHIVWDRVEDGFPFACGLASAVRVTLLKNHSSRPVEEVGVTALPLSSWLKATAAVPLTKEHGPKHNHLVGIKLNILYAGDDKLAVVKDDSIRQVIEQATTAVSELELSPGLAISAAVDPVTQLQNGLQDVSPSWKAFLDSVQWFVNAMDSVTEVHPYAKMAWSVLSGAYKVVKAQQDRDANVLDLVEKMRNVYSFLQEAQEVMNIAEAPGNDPLRESALRRLASQTVECAHFITTYSRNKRFFSRLIGESIGAARATVTKYSSSFDMIKQDFRDGSQLCLEIFSIRMLADVSRMVQDLDIRDIPYVNEAGFELGKRCLPGTRTALLDEIEEWVNADAPATPRIFLLMGRAGTGKSTLAHTIASRFHNTDQLGSTFCFSANEASTRTPASLFRNIARDLCKGRQAFKFALSQSIGDDSNACGTKDLEMQFEKFILGPAKRLVVNGTILVIVDALDESATAKDRAKLLWLLRHRLKELPPSFRFFITSREEMDIAEAFLPGTAEAVVKRMPTLEDDGQLSADILKYVRHSLSKDDSDELLPGLSDESCSILTDKSEGIFQWAVVACSYIKERRPGESLARRYNLLISRDDVTLDSLYRTILQQVLDPNSKEHDQDSAEQTAQALDYFKIIMGIILVAVEPLSMQSLNALASYAQSDDSFEVYGLVRPLGSLLSGVGEGTQPLRPLHSSFSDLLQDPKRGGVYYIGSDGHHERVLTASLRLLQRRLKFNMGEMESSYVSNSQLAISGSITDNLPASLVYACKHWGHHLFRSVEGFEQHNPEVGDLIRRLFMEKLLFWLEAASLGGVVPEVLDDLVRSMSRLKVMGDKLHTLAVETMQFITDYEPAITVSAAHVYMSALIWLPTTSQIAQIYRPMYPRLAQPILSSEAASSAVDALRSRQLAEVLSVALSPDGKRFVSGSSDNAVQFWDIASRAPVGLPLTGHSDWVHSVAFSPDGQHVVSGSADKTVRVWDARTGQLTLGPLTGHTYEVTAVAFSPDGRSILSGSLDGTVRMWDANNGEPVPGMVLSHPGRVHSAAFSRDGSRIAAGYEKNIRLWNAITAQPIGDPLTGHQSSVTSVAFSPNGKQIVSGSGDKTLRLWDVATQQAIFPPLEGHSSWINSVAFFPDGARVVSGSLDGTLRVWDARTGRGLGEPLMGHQQEVNAVVVSGDGRRIVSCSGSKSIQFWETEEDGAEDMPGERGEGERSVASRRVPPLSRENNNIRVWDAHAIGILLEDSSKIAESIGACDPGTPHAATDRPRLSLSPNSRHQLAQPYSPSSPASTGLGIMFDLDTGWVMGNGKDHILWVPPEQLRQLYTGQCEVVIPGPMVYIDLSRFVHGTRWTECRSSS</sequence>
<gene>
    <name evidence="6" type="ORF">CALCODRAFT_457068</name>
</gene>
<dbReference type="InterPro" id="IPR001680">
    <property type="entry name" value="WD40_rpt"/>
</dbReference>
<evidence type="ECO:0000256" key="3">
    <source>
        <dbReference type="PROSITE-ProRule" id="PRU00221"/>
    </source>
</evidence>